<feature type="transmembrane region" description="Helical" evidence="1">
    <location>
        <begin position="33"/>
        <end position="52"/>
    </location>
</feature>
<reference evidence="2 3" key="1">
    <citation type="submission" date="2016-10" db="EMBL/GenBank/DDBJ databases">
        <authorList>
            <person name="de Groot N.N."/>
        </authorList>
    </citation>
    <scope>NUCLEOTIDE SEQUENCE [LARGE SCALE GENOMIC DNA]</scope>
    <source>
        <strain evidence="2 3">CGMCC 4.6858</strain>
    </source>
</reference>
<dbReference type="AlphaFoldDB" id="A0A1G6NRI1"/>
<sequence>MVRVMTLVSLDVFLLIQAGLSLTVAGAMTRTRLLLFLGVLTMIVALGLILGIRSACGDVDSGC</sequence>
<keyword evidence="1" id="KW-0812">Transmembrane</keyword>
<protein>
    <submittedName>
        <fullName evidence="2">Uncharacterized protein</fullName>
    </submittedName>
</protein>
<proteinExistence type="predicted"/>
<organism evidence="2 3">
    <name type="scientific">Nocardioides lianchengensis</name>
    <dbReference type="NCBI Taxonomy" id="1045774"/>
    <lineage>
        <taxon>Bacteria</taxon>
        <taxon>Bacillati</taxon>
        <taxon>Actinomycetota</taxon>
        <taxon>Actinomycetes</taxon>
        <taxon>Propionibacteriales</taxon>
        <taxon>Nocardioidaceae</taxon>
        <taxon>Nocardioides</taxon>
    </lineage>
</organism>
<dbReference type="Proteomes" id="UP000199034">
    <property type="component" value="Unassembled WGS sequence"/>
</dbReference>
<dbReference type="STRING" id="1045774.SAMN05421872_103352"/>
<accession>A0A1G6NRI1</accession>
<dbReference type="EMBL" id="FMZM01000003">
    <property type="protein sequence ID" value="SDC70572.1"/>
    <property type="molecule type" value="Genomic_DNA"/>
</dbReference>
<evidence type="ECO:0000313" key="3">
    <source>
        <dbReference type="Proteomes" id="UP000199034"/>
    </source>
</evidence>
<evidence type="ECO:0000313" key="2">
    <source>
        <dbReference type="EMBL" id="SDC70572.1"/>
    </source>
</evidence>
<gene>
    <name evidence="2" type="ORF">SAMN05421872_103352</name>
</gene>
<keyword evidence="1" id="KW-0472">Membrane</keyword>
<keyword evidence="1" id="KW-1133">Transmembrane helix</keyword>
<evidence type="ECO:0000256" key="1">
    <source>
        <dbReference type="SAM" id="Phobius"/>
    </source>
</evidence>
<name>A0A1G6NRI1_9ACTN</name>
<keyword evidence="3" id="KW-1185">Reference proteome</keyword>